<keyword evidence="9" id="KW-0547">Nucleotide-binding</keyword>
<dbReference type="GO" id="GO:0005886">
    <property type="term" value="C:plasma membrane"/>
    <property type="evidence" value="ECO:0007669"/>
    <property type="project" value="UniProtKB-SubCell"/>
</dbReference>
<dbReference type="OrthoDB" id="9804353at2"/>
<evidence type="ECO:0000313" key="9">
    <source>
        <dbReference type="EMBL" id="KKD36159.1"/>
    </source>
</evidence>
<comment type="subcellular location">
    <subcellularLocation>
        <location evidence="1 7">Cell membrane</location>
        <topology evidence="1 7">Multi-pass membrane protein</topology>
    </subcellularLocation>
</comment>
<evidence type="ECO:0000256" key="3">
    <source>
        <dbReference type="ARBA" id="ARBA00022475"/>
    </source>
</evidence>
<protein>
    <submittedName>
        <fullName evidence="9">ABC transporter ATP-binding protein</fullName>
    </submittedName>
</protein>
<dbReference type="EMBL" id="LATL02000038">
    <property type="protein sequence ID" value="KKD36159.1"/>
    <property type="molecule type" value="Genomic_DNA"/>
</dbReference>
<evidence type="ECO:0000256" key="1">
    <source>
        <dbReference type="ARBA" id="ARBA00004651"/>
    </source>
</evidence>
<feature type="transmembrane region" description="Helical" evidence="7">
    <location>
        <begin position="48"/>
        <end position="67"/>
    </location>
</feature>
<organism evidence="9 10">
    <name type="scientific">Limnoraphis robusta CS-951</name>
    <dbReference type="NCBI Taxonomy" id="1637645"/>
    <lineage>
        <taxon>Bacteria</taxon>
        <taxon>Bacillati</taxon>
        <taxon>Cyanobacteriota</taxon>
        <taxon>Cyanophyceae</taxon>
        <taxon>Oscillatoriophycideae</taxon>
        <taxon>Oscillatoriales</taxon>
        <taxon>Sirenicapillariaceae</taxon>
        <taxon>Limnoraphis</taxon>
    </lineage>
</organism>
<dbReference type="CDD" id="cd06261">
    <property type="entry name" value="TM_PBP2"/>
    <property type="match status" value="1"/>
</dbReference>
<feature type="transmembrane region" description="Helical" evidence="7">
    <location>
        <begin position="12"/>
        <end position="36"/>
    </location>
</feature>
<gene>
    <name evidence="9" type="ORF">WN50_21310</name>
</gene>
<feature type="transmembrane region" description="Helical" evidence="7">
    <location>
        <begin position="199"/>
        <end position="218"/>
    </location>
</feature>
<dbReference type="PATRIC" id="fig|1637645.4.peg.666"/>
<name>A0A0F5YBA5_9CYAN</name>
<dbReference type="Proteomes" id="UP000033607">
    <property type="component" value="Unassembled WGS sequence"/>
</dbReference>
<accession>A0A0F5YBA5</accession>
<feature type="transmembrane region" description="Helical" evidence="7">
    <location>
        <begin position="238"/>
        <end position="264"/>
    </location>
</feature>
<keyword evidence="3" id="KW-1003">Cell membrane</keyword>
<keyword evidence="5 7" id="KW-1133">Transmembrane helix</keyword>
<evidence type="ECO:0000313" key="10">
    <source>
        <dbReference type="Proteomes" id="UP000033607"/>
    </source>
</evidence>
<dbReference type="PANTHER" id="PTHR30151">
    <property type="entry name" value="ALKANE SULFONATE ABC TRANSPORTER-RELATED, MEMBRANE SUBUNIT"/>
    <property type="match status" value="1"/>
</dbReference>
<evidence type="ECO:0000256" key="7">
    <source>
        <dbReference type="RuleBase" id="RU363032"/>
    </source>
</evidence>
<proteinExistence type="inferred from homology"/>
<feature type="transmembrane region" description="Helical" evidence="7">
    <location>
        <begin position="109"/>
        <end position="129"/>
    </location>
</feature>
<evidence type="ECO:0000256" key="6">
    <source>
        <dbReference type="ARBA" id="ARBA00023136"/>
    </source>
</evidence>
<evidence type="ECO:0000259" key="8">
    <source>
        <dbReference type="PROSITE" id="PS50928"/>
    </source>
</evidence>
<dbReference type="InterPro" id="IPR035906">
    <property type="entry name" value="MetI-like_sf"/>
</dbReference>
<evidence type="ECO:0000256" key="5">
    <source>
        <dbReference type="ARBA" id="ARBA00022989"/>
    </source>
</evidence>
<evidence type="ECO:0000256" key="4">
    <source>
        <dbReference type="ARBA" id="ARBA00022692"/>
    </source>
</evidence>
<reference evidence="9 10" key="1">
    <citation type="submission" date="2015-06" db="EMBL/GenBank/DDBJ databases">
        <title>Draft genome assembly of filamentous brackish cyanobacterium Limnoraphis robusta strain CS-951.</title>
        <authorList>
            <person name="Willis A."/>
            <person name="Parks M."/>
            <person name="Burford M.A."/>
        </authorList>
    </citation>
    <scope>NUCLEOTIDE SEQUENCE [LARGE SCALE GENOMIC DNA]</scope>
    <source>
        <strain evidence="9 10">CS-951</strain>
    </source>
</reference>
<dbReference type="GO" id="GO:0055085">
    <property type="term" value="P:transmembrane transport"/>
    <property type="evidence" value="ECO:0007669"/>
    <property type="project" value="InterPro"/>
</dbReference>
<evidence type="ECO:0000256" key="2">
    <source>
        <dbReference type="ARBA" id="ARBA00022448"/>
    </source>
</evidence>
<keyword evidence="6 7" id="KW-0472">Membrane</keyword>
<comment type="caution">
    <text evidence="9">The sequence shown here is derived from an EMBL/GenBank/DDBJ whole genome shotgun (WGS) entry which is preliminary data.</text>
</comment>
<dbReference type="AlphaFoldDB" id="A0A0F5YBA5"/>
<keyword evidence="9" id="KW-0067">ATP-binding</keyword>
<dbReference type="PANTHER" id="PTHR30151:SF41">
    <property type="entry name" value="ABC TRANSPORTER PERMEASE PROTEIN"/>
    <property type="match status" value="1"/>
</dbReference>
<sequence length="273" mass="30345">MNNRKTFIWEKLRLNYLFSLDFLAPFAVGIVVLLTWEGWVRLANIPPYLLPSPSLIFQTLITDWYLLAPALITTLKITVVAFITAAALGLLIAMLMAQSKWIEKSLYPYAVVLQTVPLAAIAPLIIIWLRNNTFAALVLCAWIVAFFPIISNTTFGLNSVDSNLRDLFRLYKASRWQTMLYLRLPSALPYYLSALRISGGLSLIGAVVAEFIAGTGGTNSGLAYQMLIASYNLEIPRMFAALVIISVLGIVIFLLLSTLSNLLLGKWHESSIK</sequence>
<keyword evidence="4 7" id="KW-0812">Transmembrane</keyword>
<dbReference type="GO" id="GO:0005524">
    <property type="term" value="F:ATP binding"/>
    <property type="evidence" value="ECO:0007669"/>
    <property type="project" value="UniProtKB-KW"/>
</dbReference>
<feature type="transmembrane region" description="Helical" evidence="7">
    <location>
        <begin position="79"/>
        <end position="97"/>
    </location>
</feature>
<feature type="domain" description="ABC transmembrane type-1" evidence="8">
    <location>
        <begin position="71"/>
        <end position="256"/>
    </location>
</feature>
<keyword evidence="2 7" id="KW-0813">Transport</keyword>
<dbReference type="Gene3D" id="1.10.3720.10">
    <property type="entry name" value="MetI-like"/>
    <property type="match status" value="1"/>
</dbReference>
<comment type="similarity">
    <text evidence="7">Belongs to the binding-protein-dependent transport system permease family.</text>
</comment>
<dbReference type="Pfam" id="PF00528">
    <property type="entry name" value="BPD_transp_1"/>
    <property type="match status" value="1"/>
</dbReference>
<feature type="transmembrane region" description="Helical" evidence="7">
    <location>
        <begin position="136"/>
        <end position="155"/>
    </location>
</feature>
<dbReference type="InterPro" id="IPR000515">
    <property type="entry name" value="MetI-like"/>
</dbReference>
<dbReference type="PROSITE" id="PS50928">
    <property type="entry name" value="ABC_TM1"/>
    <property type="match status" value="1"/>
</dbReference>
<dbReference type="SUPFAM" id="SSF161098">
    <property type="entry name" value="MetI-like"/>
    <property type="match status" value="1"/>
</dbReference>